<dbReference type="InterPro" id="IPR050385">
    <property type="entry name" value="Archaeal_FAD_synthase"/>
</dbReference>
<evidence type="ECO:0000256" key="6">
    <source>
        <dbReference type="ARBA" id="ARBA00023277"/>
    </source>
</evidence>
<evidence type="ECO:0000256" key="5">
    <source>
        <dbReference type="ARBA" id="ARBA00022840"/>
    </source>
</evidence>
<dbReference type="GO" id="GO:0005524">
    <property type="term" value="F:ATP binding"/>
    <property type="evidence" value="ECO:0007669"/>
    <property type="project" value="UniProtKB-KW"/>
</dbReference>
<dbReference type="GO" id="GO:0016773">
    <property type="term" value="F:phosphotransferase activity, alcohol group as acceptor"/>
    <property type="evidence" value="ECO:0007669"/>
    <property type="project" value="InterPro"/>
</dbReference>
<dbReference type="NCBIfam" id="TIGR00125">
    <property type="entry name" value="cyt_tran_rel"/>
    <property type="match status" value="1"/>
</dbReference>
<dbReference type="GO" id="GO:0016779">
    <property type="term" value="F:nucleotidyltransferase activity"/>
    <property type="evidence" value="ECO:0007669"/>
    <property type="project" value="UniProtKB-KW"/>
</dbReference>
<evidence type="ECO:0000256" key="2">
    <source>
        <dbReference type="ARBA" id="ARBA00022679"/>
    </source>
</evidence>
<dbReference type="Gene3D" id="3.40.50.620">
    <property type="entry name" value="HUPs"/>
    <property type="match status" value="1"/>
</dbReference>
<keyword evidence="2" id="KW-0808">Transferase</keyword>
<name>X1THW5_9ZZZZ</name>
<dbReference type="InterPro" id="IPR004821">
    <property type="entry name" value="Cyt_trans-like"/>
</dbReference>
<feature type="domain" description="Cytidyltransferase-like" evidence="8">
    <location>
        <begin position="33"/>
        <end position="126"/>
    </location>
</feature>
<feature type="non-terminal residue" evidence="9">
    <location>
        <position position="159"/>
    </location>
</feature>
<dbReference type="NCBIfam" id="TIGR02199">
    <property type="entry name" value="rfaE_dom_II"/>
    <property type="match status" value="1"/>
</dbReference>
<organism evidence="9">
    <name type="scientific">marine sediment metagenome</name>
    <dbReference type="NCBI Taxonomy" id="412755"/>
    <lineage>
        <taxon>unclassified sequences</taxon>
        <taxon>metagenomes</taxon>
        <taxon>ecological metagenomes</taxon>
    </lineage>
</organism>
<proteinExistence type="predicted"/>
<comment type="caution">
    <text evidence="9">The sequence shown here is derived from an EMBL/GenBank/DDBJ whole genome shotgun (WGS) entry which is preliminary data.</text>
</comment>
<sequence length="159" mass="18007">MDKLEWIKSKIISWEELNHYISIYRFKEQKIIFTNGCFDLIHRGHIEYLARAANLGGILIIGLNTDDSVKKIKGPGRPIQDEYSRAMILSSMGFVNHVVLFEEETPYELIKSVQPDILIKGGDYNLEKVVGYDLVKARGGQVIIIDLIKGLSTTGIINK</sequence>
<evidence type="ECO:0000256" key="1">
    <source>
        <dbReference type="ARBA" id="ARBA00012519"/>
    </source>
</evidence>
<gene>
    <name evidence="9" type="ORF">S12H4_52059</name>
</gene>
<keyword evidence="4" id="KW-0547">Nucleotide-binding</keyword>
<protein>
    <recommendedName>
        <fullName evidence="1">D-glycero-beta-D-manno-heptose 1-phosphate adenylyltransferase</fullName>
        <ecNumber evidence="1">2.7.7.70</ecNumber>
    </recommendedName>
</protein>
<evidence type="ECO:0000313" key="9">
    <source>
        <dbReference type="EMBL" id="GAJ04869.1"/>
    </source>
</evidence>
<dbReference type="PANTHER" id="PTHR43793:SF2">
    <property type="entry name" value="BIFUNCTIONAL PROTEIN HLDE"/>
    <property type="match status" value="1"/>
</dbReference>
<evidence type="ECO:0000256" key="3">
    <source>
        <dbReference type="ARBA" id="ARBA00022695"/>
    </source>
</evidence>
<comment type="catalytic activity">
    <reaction evidence="7">
        <text>D-glycero-beta-D-manno-heptose 1-phosphate + ATP + H(+) = ADP-D-glycero-beta-D-manno-heptose + diphosphate</text>
        <dbReference type="Rhea" id="RHEA:27465"/>
        <dbReference type="ChEBI" id="CHEBI:15378"/>
        <dbReference type="ChEBI" id="CHEBI:30616"/>
        <dbReference type="ChEBI" id="CHEBI:33019"/>
        <dbReference type="ChEBI" id="CHEBI:59967"/>
        <dbReference type="ChEBI" id="CHEBI:61593"/>
        <dbReference type="EC" id="2.7.7.70"/>
    </reaction>
</comment>
<evidence type="ECO:0000256" key="4">
    <source>
        <dbReference type="ARBA" id="ARBA00022741"/>
    </source>
</evidence>
<keyword evidence="5" id="KW-0067">ATP-binding</keyword>
<dbReference type="InterPro" id="IPR011914">
    <property type="entry name" value="RfaE_dom_II"/>
</dbReference>
<dbReference type="InterPro" id="IPR014729">
    <property type="entry name" value="Rossmann-like_a/b/a_fold"/>
</dbReference>
<dbReference type="PANTHER" id="PTHR43793">
    <property type="entry name" value="FAD SYNTHASE"/>
    <property type="match status" value="1"/>
</dbReference>
<dbReference type="SUPFAM" id="SSF52374">
    <property type="entry name" value="Nucleotidylyl transferase"/>
    <property type="match status" value="1"/>
</dbReference>
<dbReference type="AlphaFoldDB" id="X1THW5"/>
<reference evidence="9" key="1">
    <citation type="journal article" date="2014" name="Front. Microbiol.">
        <title>High frequency of phylogenetically diverse reductive dehalogenase-homologous genes in deep subseafloor sedimentary metagenomes.</title>
        <authorList>
            <person name="Kawai M."/>
            <person name="Futagami T."/>
            <person name="Toyoda A."/>
            <person name="Takaki Y."/>
            <person name="Nishi S."/>
            <person name="Hori S."/>
            <person name="Arai W."/>
            <person name="Tsubouchi T."/>
            <person name="Morono Y."/>
            <person name="Uchiyama I."/>
            <person name="Ito T."/>
            <person name="Fujiyama A."/>
            <person name="Inagaki F."/>
            <person name="Takami H."/>
        </authorList>
    </citation>
    <scope>NUCLEOTIDE SEQUENCE</scope>
    <source>
        <strain evidence="9">Expedition CK06-06</strain>
    </source>
</reference>
<keyword evidence="6" id="KW-0119">Carbohydrate metabolism</keyword>
<dbReference type="GO" id="GO:0005975">
    <property type="term" value="P:carbohydrate metabolic process"/>
    <property type="evidence" value="ECO:0007669"/>
    <property type="project" value="InterPro"/>
</dbReference>
<evidence type="ECO:0000256" key="7">
    <source>
        <dbReference type="ARBA" id="ARBA00047428"/>
    </source>
</evidence>
<evidence type="ECO:0000259" key="8">
    <source>
        <dbReference type="Pfam" id="PF01467"/>
    </source>
</evidence>
<accession>X1THW5</accession>
<dbReference type="Pfam" id="PF01467">
    <property type="entry name" value="CTP_transf_like"/>
    <property type="match status" value="1"/>
</dbReference>
<keyword evidence="3" id="KW-0548">Nucleotidyltransferase</keyword>
<dbReference type="EC" id="2.7.7.70" evidence="1"/>
<dbReference type="EMBL" id="BARW01032981">
    <property type="protein sequence ID" value="GAJ04869.1"/>
    <property type="molecule type" value="Genomic_DNA"/>
</dbReference>